<dbReference type="InterPro" id="IPR037120">
    <property type="entry name" value="Haem_peroxidase_sf_animal"/>
</dbReference>
<dbReference type="GO" id="GO:0020037">
    <property type="term" value="F:heme binding"/>
    <property type="evidence" value="ECO:0007669"/>
    <property type="project" value="InterPro"/>
</dbReference>
<dbReference type="GO" id="GO:0046872">
    <property type="term" value="F:metal ion binding"/>
    <property type="evidence" value="ECO:0007669"/>
    <property type="project" value="UniProtKB-KW"/>
</dbReference>
<evidence type="ECO:0000256" key="4">
    <source>
        <dbReference type="ARBA" id="ARBA00023002"/>
    </source>
</evidence>
<evidence type="ECO:0000256" key="5">
    <source>
        <dbReference type="ARBA" id="ARBA00023004"/>
    </source>
</evidence>
<dbReference type="PANTHER" id="PTHR11903">
    <property type="entry name" value="PROSTAGLANDIN G/H SYNTHASE"/>
    <property type="match status" value="1"/>
</dbReference>
<keyword evidence="3" id="KW-0223">Dioxygenase</keyword>
<dbReference type="InterPro" id="IPR050783">
    <property type="entry name" value="Oxylipin_biosynth_metab"/>
</dbReference>
<dbReference type="SUPFAM" id="SSF48113">
    <property type="entry name" value="Heme-dependent peroxidases"/>
    <property type="match status" value="1"/>
</dbReference>
<gene>
    <name evidence="7" type="ORF">E3P86_01020</name>
</gene>
<evidence type="ECO:0000256" key="2">
    <source>
        <dbReference type="ARBA" id="ARBA00022723"/>
    </source>
</evidence>
<keyword evidence="4" id="KW-0560">Oxidoreductase</keyword>
<evidence type="ECO:0000313" key="7">
    <source>
        <dbReference type="EMBL" id="TIB39680.1"/>
    </source>
</evidence>
<comment type="caution">
    <text evidence="7">The sequence shown here is derived from an EMBL/GenBank/DDBJ whole genome shotgun (WGS) entry which is preliminary data.</text>
</comment>
<name>A0A4T0J9S4_WALIC</name>
<keyword evidence="5 6" id="KW-0408">Iron</keyword>
<organism evidence="7 8">
    <name type="scientific">Wallemia ichthyophaga</name>
    <dbReference type="NCBI Taxonomy" id="245174"/>
    <lineage>
        <taxon>Eukaryota</taxon>
        <taxon>Fungi</taxon>
        <taxon>Dikarya</taxon>
        <taxon>Basidiomycota</taxon>
        <taxon>Wallemiomycotina</taxon>
        <taxon>Wallemiomycetes</taxon>
        <taxon>Wallemiales</taxon>
        <taxon>Wallemiaceae</taxon>
        <taxon>Wallemia</taxon>
    </lineage>
</organism>
<dbReference type="PANTHER" id="PTHR11903:SF37">
    <property type="entry name" value="PSI-PRODUCING OXYGENASE A"/>
    <property type="match status" value="1"/>
</dbReference>
<dbReference type="InterPro" id="IPR019791">
    <property type="entry name" value="Haem_peroxidase_animal"/>
</dbReference>
<evidence type="ECO:0008006" key="9">
    <source>
        <dbReference type="Google" id="ProtNLM"/>
    </source>
</evidence>
<dbReference type="Pfam" id="PF03098">
    <property type="entry name" value="An_peroxidase"/>
    <property type="match status" value="2"/>
</dbReference>
<protein>
    <recommendedName>
        <fullName evidence="9">Psi-producing oxygenase A</fullName>
    </recommendedName>
</protein>
<dbReference type="InterPro" id="IPR034812">
    <property type="entry name" value="Ppo-like_N"/>
</dbReference>
<keyword evidence="2 6" id="KW-0479">Metal-binding</keyword>
<keyword evidence="1 6" id="KW-0349">Heme</keyword>
<evidence type="ECO:0000256" key="1">
    <source>
        <dbReference type="ARBA" id="ARBA00022617"/>
    </source>
</evidence>
<feature type="binding site" description="axial binding residue" evidence="6">
    <location>
        <position position="385"/>
    </location>
    <ligand>
        <name>heme b</name>
        <dbReference type="ChEBI" id="CHEBI:60344"/>
    </ligand>
    <ligandPart>
        <name>Fe</name>
        <dbReference type="ChEBI" id="CHEBI:18248"/>
    </ligandPart>
</feature>
<evidence type="ECO:0000313" key="8">
    <source>
        <dbReference type="Proteomes" id="UP000310689"/>
    </source>
</evidence>
<reference evidence="7 8" key="1">
    <citation type="submission" date="2019-03" db="EMBL/GenBank/DDBJ databases">
        <title>Sequencing 23 genomes of Wallemia ichthyophaga.</title>
        <authorList>
            <person name="Gostincar C."/>
        </authorList>
    </citation>
    <scope>NUCLEOTIDE SEQUENCE [LARGE SCALE GENOMIC DNA]</scope>
    <source>
        <strain evidence="7 8">EXF-6200</strain>
    </source>
</reference>
<dbReference type="CDD" id="cd09817">
    <property type="entry name" value="linoleate_diol_synthase_like"/>
    <property type="match status" value="1"/>
</dbReference>
<dbReference type="Proteomes" id="UP000310689">
    <property type="component" value="Unassembled WGS sequence"/>
</dbReference>
<dbReference type="EMBL" id="SPOI01000028">
    <property type="protein sequence ID" value="TIB39680.1"/>
    <property type="molecule type" value="Genomic_DNA"/>
</dbReference>
<dbReference type="AlphaFoldDB" id="A0A4T0J9S4"/>
<dbReference type="Gene3D" id="1.10.640.10">
    <property type="entry name" value="Haem peroxidase domain superfamily, animal type"/>
    <property type="match status" value="1"/>
</dbReference>
<evidence type="ECO:0000256" key="6">
    <source>
        <dbReference type="PIRSR" id="PIRSR619791-2"/>
    </source>
</evidence>
<proteinExistence type="predicted"/>
<dbReference type="GO" id="GO:0051213">
    <property type="term" value="F:dioxygenase activity"/>
    <property type="evidence" value="ECO:0007669"/>
    <property type="project" value="UniProtKB-KW"/>
</dbReference>
<sequence length="657" mass="74017">MRNSHARSFRALFLELKLPPQRKMAPNDKTNQSVFRPIWNLLGNIASQIKSGKVIQDIGMMHDLFKTAANGGSQNDREFLLERMVGVLSTIPSTPENDQLTGKFIKMLWQDLPHPPLCYVGDQPFNGNEVVQGSLRVRHADGALNNPFMPSLGRAGTPYARNVSSKHVYSQPLPSPEDVFDKLLRRREGDFLEHPTGLSALFFNFATCVIHTIFRTDTRNSAINGTSSYIDLAIVYGNNDQEEHSVRSFDNGKLKPDTISESRLFMMPPAITTLLILISRNHNYIVDNLFRENERGWYKPWNQLDDEQKKKQDQDLFHTAKLVNCAFFANVVLHDYLRAILGLTRSKSTWVLDPRAEVHQMGQAPLEAGNGGAVSVEFNVLYRWHSVLSKSDTKWTEGFFKKIFGPDCDFDKITPKDFHEKAYNLAKMAGDDPAKREIPGLHRNSDGAFKNTDLVGVLKQAIDEPAASFRARGTPTVLKVVDMMGMKQARDVWGLCTMNEFRKAMSLTTFKSFEEWNSDKEVAQAARELYGHIDNLELYPGLLAEEQKPPIEGSGLCPGFTVSRAILSDAVSLVRSDRFLTNDCTPKALTTWGFNYIQPDNENKAFGGMLVTLLANTLPNTLSPDSVYALFPFNTPETMKKNLSNLNIDDEYKFTTN</sequence>
<dbReference type="GO" id="GO:0004601">
    <property type="term" value="F:peroxidase activity"/>
    <property type="evidence" value="ECO:0007669"/>
    <property type="project" value="InterPro"/>
</dbReference>
<evidence type="ECO:0000256" key="3">
    <source>
        <dbReference type="ARBA" id="ARBA00022964"/>
    </source>
</evidence>
<accession>A0A4T0J9S4</accession>
<dbReference type="GO" id="GO:0006631">
    <property type="term" value="P:fatty acid metabolic process"/>
    <property type="evidence" value="ECO:0007669"/>
    <property type="project" value="UniProtKB-ARBA"/>
</dbReference>
<dbReference type="GO" id="GO:0006979">
    <property type="term" value="P:response to oxidative stress"/>
    <property type="evidence" value="ECO:0007669"/>
    <property type="project" value="InterPro"/>
</dbReference>
<dbReference type="InterPro" id="IPR010255">
    <property type="entry name" value="Haem_peroxidase_sf"/>
</dbReference>
<dbReference type="PROSITE" id="PS50292">
    <property type="entry name" value="PEROXIDASE_3"/>
    <property type="match status" value="1"/>
</dbReference>